<feature type="transmembrane region" description="Helical" evidence="2">
    <location>
        <begin position="122"/>
        <end position="142"/>
    </location>
</feature>
<dbReference type="InterPro" id="IPR050490">
    <property type="entry name" value="Bact_solute-bd_prot1"/>
</dbReference>
<accession>A0A4Q2KXA5</accession>
<dbReference type="Pfam" id="PF01547">
    <property type="entry name" value="SBP_bac_1"/>
    <property type="match status" value="1"/>
</dbReference>
<evidence type="ECO:0000313" key="3">
    <source>
        <dbReference type="EMBL" id="RXZ70275.1"/>
    </source>
</evidence>
<keyword evidence="4" id="KW-1185">Reference proteome</keyword>
<dbReference type="AlphaFoldDB" id="A0A4Q2KXA5"/>
<dbReference type="EMBL" id="SDPN01000016">
    <property type="protein sequence ID" value="RXZ70275.1"/>
    <property type="molecule type" value="Genomic_DNA"/>
</dbReference>
<feature type="compositionally biased region" description="Low complexity" evidence="1">
    <location>
        <begin position="23"/>
        <end position="34"/>
    </location>
</feature>
<comment type="caution">
    <text evidence="3">The sequence shown here is derived from an EMBL/GenBank/DDBJ whole genome shotgun (WGS) entry which is preliminary data.</text>
</comment>
<reference evidence="3 4" key="1">
    <citation type="submission" date="2019-01" db="EMBL/GenBank/DDBJ databases">
        <title>Agromyces.</title>
        <authorList>
            <person name="Li J."/>
        </authorList>
    </citation>
    <scope>NUCLEOTIDE SEQUENCE [LARGE SCALE GENOMIC DNA]</scope>
    <source>
        <strain evidence="3 4">DSM 15934</strain>
    </source>
</reference>
<keyword evidence="2" id="KW-0812">Transmembrane</keyword>
<keyword evidence="2" id="KW-1133">Transmembrane helix</keyword>
<dbReference type="SUPFAM" id="SSF53850">
    <property type="entry name" value="Periplasmic binding protein-like II"/>
    <property type="match status" value="1"/>
</dbReference>
<proteinExistence type="predicted"/>
<dbReference type="InterPro" id="IPR006059">
    <property type="entry name" value="SBP"/>
</dbReference>
<organism evidence="3 4">
    <name type="scientific">Agromyces albus</name>
    <dbReference type="NCBI Taxonomy" id="205332"/>
    <lineage>
        <taxon>Bacteria</taxon>
        <taxon>Bacillati</taxon>
        <taxon>Actinomycetota</taxon>
        <taxon>Actinomycetes</taxon>
        <taxon>Micrococcales</taxon>
        <taxon>Microbacteriaceae</taxon>
        <taxon>Agromyces</taxon>
    </lineage>
</organism>
<protein>
    <submittedName>
        <fullName evidence="3">Sugar ABC transporter substrate-binding protein</fullName>
    </submittedName>
</protein>
<keyword evidence="2" id="KW-0472">Membrane</keyword>
<dbReference type="Gene3D" id="3.40.190.10">
    <property type="entry name" value="Periplasmic binding protein-like II"/>
    <property type="match status" value="1"/>
</dbReference>
<evidence type="ECO:0000256" key="1">
    <source>
        <dbReference type="SAM" id="MobiDB-lite"/>
    </source>
</evidence>
<feature type="region of interest" description="Disordered" evidence="1">
    <location>
        <begin position="20"/>
        <end position="48"/>
    </location>
</feature>
<sequence>MMVVTVVRERSTRRAISARWMGPSSATTPSTAAAFERRRDRSEPPDRCTVMSASISRPHVVCRKRHISICVARVDKLSAMTFNGRTLTDFSRTQCSRRIRSDGGTSMSHPIPLHSTATRRRFMAGAAVVVGALVLSACAAAADSTGGGPGGKISIMANSGEILPEQIEAFTKETGIEVTFSEFDQTKLNAMIAAGKAPDIIRGSGAAETPYLGTRGLALPLDDYIADSDVIDEDDLNVLGDVWKWDGATQGEGPRYGLMKDYSQDTTIWYNKKAFEAAGLEVPSDDTPLTYDEILELGRKLTIPGGDGTVTQYGTWTQLPGIEILSSMVATADGQIFADDLRSVDFTSPEALKALQWYVDAGQARIGYSLVDVNPDGWDGPPFASEKIAMTQNGYWFSGIVGGSETAPEWGRLAPAPVLGSTRFSPTTGATGHYISAFSKNPDAAWAFLEYYTAGQPGIDRAKAGWGLPALNSLREYLPQELEYQKLALATQEKEEAYAGVLQFSPFVQTSAANAVIQEIVPKAINGDITVREAAEEITERTNELIDQGIELTEG</sequence>
<feature type="compositionally biased region" description="Basic and acidic residues" evidence="1">
    <location>
        <begin position="35"/>
        <end position="46"/>
    </location>
</feature>
<name>A0A4Q2KXA5_9MICO</name>
<gene>
    <name evidence="3" type="ORF">ESP51_10300</name>
</gene>
<dbReference type="PANTHER" id="PTHR43649">
    <property type="entry name" value="ARABINOSE-BINDING PROTEIN-RELATED"/>
    <property type="match status" value="1"/>
</dbReference>
<evidence type="ECO:0000256" key="2">
    <source>
        <dbReference type="SAM" id="Phobius"/>
    </source>
</evidence>
<dbReference type="OrthoDB" id="8663148at2"/>
<dbReference type="CDD" id="cd13585">
    <property type="entry name" value="PBP2_TMBP_like"/>
    <property type="match status" value="1"/>
</dbReference>
<evidence type="ECO:0000313" key="4">
    <source>
        <dbReference type="Proteomes" id="UP000293865"/>
    </source>
</evidence>
<dbReference type="Proteomes" id="UP000293865">
    <property type="component" value="Unassembled WGS sequence"/>
</dbReference>
<dbReference type="PANTHER" id="PTHR43649:SF12">
    <property type="entry name" value="DIACETYLCHITOBIOSE BINDING PROTEIN DASA"/>
    <property type="match status" value="1"/>
</dbReference>